<evidence type="ECO:0000256" key="3">
    <source>
        <dbReference type="ARBA" id="ARBA00022737"/>
    </source>
</evidence>
<dbReference type="Gene3D" id="3.30.160.60">
    <property type="entry name" value="Classic Zinc Finger"/>
    <property type="match status" value="2"/>
</dbReference>
<dbReference type="InterPro" id="IPR013087">
    <property type="entry name" value="Znf_C2H2_type"/>
</dbReference>
<dbReference type="PROSITE" id="PS00028">
    <property type="entry name" value="ZINC_FINGER_C2H2_1"/>
    <property type="match status" value="3"/>
</dbReference>
<evidence type="ECO:0000256" key="7">
    <source>
        <dbReference type="ARBA" id="ARBA00022964"/>
    </source>
</evidence>
<proteinExistence type="inferred from homology"/>
<dbReference type="EMBL" id="GGEC01015059">
    <property type="protein sequence ID" value="MBW95542.1"/>
    <property type="molecule type" value="Transcribed_RNA"/>
</dbReference>
<keyword evidence="8" id="KW-0560">Oxidoreductase</keyword>
<comment type="catalytic activity">
    <reaction evidence="14">
        <text>N(6),N(6),N(6)-trimethyl-L-lysyl(27)-[histone H3] + 2-oxoglutarate + O2 = N(6),N(6)-dimethyl-L-lysyl(27)-[histone H3] + formaldehyde + succinate + CO2</text>
        <dbReference type="Rhea" id="RHEA:60228"/>
        <dbReference type="Rhea" id="RHEA-COMP:15535"/>
        <dbReference type="Rhea" id="RHEA-COMP:15539"/>
        <dbReference type="ChEBI" id="CHEBI:15379"/>
        <dbReference type="ChEBI" id="CHEBI:16526"/>
        <dbReference type="ChEBI" id="CHEBI:16810"/>
        <dbReference type="ChEBI" id="CHEBI:16842"/>
        <dbReference type="ChEBI" id="CHEBI:30031"/>
        <dbReference type="ChEBI" id="CHEBI:61961"/>
        <dbReference type="ChEBI" id="CHEBI:61976"/>
    </reaction>
    <physiologicalReaction direction="left-to-right" evidence="14">
        <dbReference type="Rhea" id="RHEA:60229"/>
    </physiologicalReaction>
</comment>
<name>A0A2P2JPZ0_RHIMU</name>
<evidence type="ECO:0000256" key="16">
    <source>
        <dbReference type="SAM" id="MobiDB-lite"/>
    </source>
</evidence>
<dbReference type="SUPFAM" id="SSF57667">
    <property type="entry name" value="beta-beta-alpha zinc fingers"/>
    <property type="match status" value="2"/>
</dbReference>
<keyword evidence="6" id="KW-0156">Chromatin regulator</keyword>
<evidence type="ECO:0000313" key="18">
    <source>
        <dbReference type="EMBL" id="MBW95542.1"/>
    </source>
</evidence>
<dbReference type="SMART" id="SM00355">
    <property type="entry name" value="ZnF_C2H2"/>
    <property type="match status" value="4"/>
</dbReference>
<evidence type="ECO:0000259" key="17">
    <source>
        <dbReference type="PROSITE" id="PS50157"/>
    </source>
</evidence>
<organism evidence="18">
    <name type="scientific">Rhizophora mucronata</name>
    <name type="common">Asiatic mangrove</name>
    <dbReference type="NCBI Taxonomy" id="61149"/>
    <lineage>
        <taxon>Eukaryota</taxon>
        <taxon>Viridiplantae</taxon>
        <taxon>Streptophyta</taxon>
        <taxon>Embryophyta</taxon>
        <taxon>Tracheophyta</taxon>
        <taxon>Spermatophyta</taxon>
        <taxon>Magnoliopsida</taxon>
        <taxon>eudicotyledons</taxon>
        <taxon>Gunneridae</taxon>
        <taxon>Pentapetalae</taxon>
        <taxon>rosids</taxon>
        <taxon>fabids</taxon>
        <taxon>Malpighiales</taxon>
        <taxon>Rhizophoraceae</taxon>
        <taxon>Rhizophora</taxon>
    </lineage>
</organism>
<evidence type="ECO:0000256" key="12">
    <source>
        <dbReference type="ARBA" id="ARBA00023242"/>
    </source>
</evidence>
<dbReference type="GO" id="GO:2000028">
    <property type="term" value="P:regulation of photoperiodism, flowering"/>
    <property type="evidence" value="ECO:0007669"/>
    <property type="project" value="UniProtKB-ARBA"/>
</dbReference>
<dbReference type="GO" id="GO:0010628">
    <property type="term" value="P:positive regulation of gene expression"/>
    <property type="evidence" value="ECO:0007669"/>
    <property type="project" value="UniProtKB-ARBA"/>
</dbReference>
<reference evidence="18" key="1">
    <citation type="submission" date="2018-02" db="EMBL/GenBank/DDBJ databases">
        <title>Rhizophora mucronata_Transcriptome.</title>
        <authorList>
            <person name="Meera S.P."/>
            <person name="Sreeshan A."/>
            <person name="Augustine A."/>
        </authorList>
    </citation>
    <scope>NUCLEOTIDE SEQUENCE</scope>
    <source>
        <tissue evidence="18">Leaf</tissue>
    </source>
</reference>
<dbReference type="GO" id="GO:0009826">
    <property type="term" value="P:unidimensional cell growth"/>
    <property type="evidence" value="ECO:0007669"/>
    <property type="project" value="UniProtKB-ARBA"/>
</dbReference>
<dbReference type="PANTHER" id="PTHR19818">
    <property type="entry name" value="ZINC FINGER PROTEIN ZIC AND GLI"/>
    <property type="match status" value="1"/>
</dbReference>
<comment type="catalytic activity">
    <reaction evidence="13">
        <text>N(6),N(6)-dimethyl-L-lysyl(27)-[histone H3] + 2-oxoglutarate + O2 = N(6)-methyl-L-lysyl(27)-[histone H3] + formaldehyde + succinate + CO2</text>
        <dbReference type="Rhea" id="RHEA:60232"/>
        <dbReference type="Rhea" id="RHEA-COMP:15539"/>
        <dbReference type="Rhea" id="RHEA-COMP:15544"/>
        <dbReference type="ChEBI" id="CHEBI:15379"/>
        <dbReference type="ChEBI" id="CHEBI:16526"/>
        <dbReference type="ChEBI" id="CHEBI:16810"/>
        <dbReference type="ChEBI" id="CHEBI:16842"/>
        <dbReference type="ChEBI" id="CHEBI:30031"/>
        <dbReference type="ChEBI" id="CHEBI:61929"/>
        <dbReference type="ChEBI" id="CHEBI:61976"/>
    </reaction>
    <physiologicalReaction direction="left-to-right" evidence="13">
        <dbReference type="Rhea" id="RHEA:60233"/>
    </physiologicalReaction>
</comment>
<evidence type="ECO:0000256" key="10">
    <source>
        <dbReference type="ARBA" id="ARBA00023015"/>
    </source>
</evidence>
<dbReference type="GO" id="GO:0048580">
    <property type="term" value="P:regulation of post-embryonic development"/>
    <property type="evidence" value="ECO:0007669"/>
    <property type="project" value="UniProtKB-ARBA"/>
</dbReference>
<feature type="domain" description="C2H2-type" evidence="17">
    <location>
        <begin position="100"/>
        <end position="129"/>
    </location>
</feature>
<evidence type="ECO:0000256" key="4">
    <source>
        <dbReference type="ARBA" id="ARBA00022771"/>
    </source>
</evidence>
<keyword evidence="10" id="KW-0805">Transcription regulation</keyword>
<evidence type="ECO:0000256" key="2">
    <source>
        <dbReference type="ARBA" id="ARBA00022723"/>
    </source>
</evidence>
<keyword evidence="7" id="KW-0223">Dioxygenase</keyword>
<feature type="domain" description="C2H2-type" evidence="17">
    <location>
        <begin position="160"/>
        <end position="191"/>
    </location>
</feature>
<sequence length="193" mass="22207">MKQEMPQLRNNRNVQNSRQIDSGVEAELEGGPSTRLRRRPPRFAKETETKLKGKSAAAVKPSAGRKNMKRKEEGAEYHCDIEGCTMSFGSKQELAVHKRNICPIKGCGKKFFCHKYLVQHRRVHLDDRPLKCPWKGCKMTFKWPWARTEHVRVHTGARPYVCAVEGCGQTFRFVSDFSRHKRKTGHSTKRGRG</sequence>
<evidence type="ECO:0000256" key="13">
    <source>
        <dbReference type="ARBA" id="ARBA00050682"/>
    </source>
</evidence>
<evidence type="ECO:0000256" key="5">
    <source>
        <dbReference type="ARBA" id="ARBA00022833"/>
    </source>
</evidence>
<feature type="compositionally biased region" description="Polar residues" evidence="16">
    <location>
        <begin position="8"/>
        <end position="20"/>
    </location>
</feature>
<evidence type="ECO:0000256" key="1">
    <source>
        <dbReference type="ARBA" id="ARBA00009711"/>
    </source>
</evidence>
<feature type="domain" description="C2H2-type" evidence="17">
    <location>
        <begin position="130"/>
        <end position="159"/>
    </location>
</feature>
<keyword evidence="9" id="KW-0408">Iron</keyword>
<dbReference type="GO" id="GO:0005634">
    <property type="term" value="C:nucleus"/>
    <property type="evidence" value="ECO:0007669"/>
    <property type="project" value="UniProtKB-ARBA"/>
</dbReference>
<dbReference type="GO" id="GO:0045944">
    <property type="term" value="P:positive regulation of transcription by RNA polymerase II"/>
    <property type="evidence" value="ECO:0007669"/>
    <property type="project" value="UniProtKB-ARBA"/>
</dbReference>
<dbReference type="PROSITE" id="PS50157">
    <property type="entry name" value="ZINC_FINGER_C2H2_2"/>
    <property type="match status" value="3"/>
</dbReference>
<dbReference type="GO" id="GO:0000981">
    <property type="term" value="F:DNA-binding transcription factor activity, RNA polymerase II-specific"/>
    <property type="evidence" value="ECO:0007669"/>
    <property type="project" value="TreeGrafter"/>
</dbReference>
<comment type="similarity">
    <text evidence="1">Belongs to the JHDM3 histone demethylase family.</text>
</comment>
<keyword evidence="11" id="KW-0804">Transcription</keyword>
<keyword evidence="4 15" id="KW-0863">Zinc-finger</keyword>
<dbReference type="InterPro" id="IPR036236">
    <property type="entry name" value="Znf_C2H2_sf"/>
</dbReference>
<protein>
    <submittedName>
        <fullName evidence="18">Uncharacterized protein MANES_14G055900</fullName>
    </submittedName>
</protein>
<evidence type="ECO:0000256" key="8">
    <source>
        <dbReference type="ARBA" id="ARBA00023002"/>
    </source>
</evidence>
<evidence type="ECO:0000256" key="14">
    <source>
        <dbReference type="ARBA" id="ARBA00051751"/>
    </source>
</evidence>
<evidence type="ECO:0000256" key="6">
    <source>
        <dbReference type="ARBA" id="ARBA00022853"/>
    </source>
</evidence>
<accession>A0A2P2JPZ0</accession>
<dbReference type="PANTHER" id="PTHR19818:SF139">
    <property type="entry name" value="PAIR-RULE PROTEIN ODD-PAIRED"/>
    <property type="match status" value="1"/>
</dbReference>
<dbReference type="FunFam" id="3.30.160.60:FF:000763">
    <property type="entry name" value="Probable lysine-specific demethylase ELF6"/>
    <property type="match status" value="1"/>
</dbReference>
<keyword evidence="2" id="KW-0479">Metal-binding</keyword>
<dbReference type="GO" id="GO:0008270">
    <property type="term" value="F:zinc ion binding"/>
    <property type="evidence" value="ECO:0007669"/>
    <property type="project" value="UniProtKB-KW"/>
</dbReference>
<dbReference type="GO" id="GO:0009741">
    <property type="term" value="P:response to brassinosteroid"/>
    <property type="evidence" value="ECO:0007669"/>
    <property type="project" value="UniProtKB-ARBA"/>
</dbReference>
<evidence type="ECO:0000256" key="11">
    <source>
        <dbReference type="ARBA" id="ARBA00023163"/>
    </source>
</evidence>
<keyword evidence="12" id="KW-0539">Nucleus</keyword>
<evidence type="ECO:0000256" key="9">
    <source>
        <dbReference type="ARBA" id="ARBA00023004"/>
    </source>
</evidence>
<dbReference type="FunFam" id="3.30.160.60:FF:000747">
    <property type="entry name" value="Probable lysine-specific demethylase ELF6"/>
    <property type="match status" value="1"/>
</dbReference>
<dbReference type="GO" id="GO:0000978">
    <property type="term" value="F:RNA polymerase II cis-regulatory region sequence-specific DNA binding"/>
    <property type="evidence" value="ECO:0007669"/>
    <property type="project" value="TreeGrafter"/>
</dbReference>
<dbReference type="GO" id="GO:0071558">
    <property type="term" value="F:histone H3K27me2/H3K27me3 demethylase activity"/>
    <property type="evidence" value="ECO:0007669"/>
    <property type="project" value="UniProtKB-ARBA"/>
</dbReference>
<keyword evidence="5" id="KW-0862">Zinc</keyword>
<dbReference type="GO" id="GO:0040029">
    <property type="term" value="P:epigenetic regulation of gene expression"/>
    <property type="evidence" value="ECO:0007669"/>
    <property type="project" value="UniProtKB-ARBA"/>
</dbReference>
<feature type="region of interest" description="Disordered" evidence="16">
    <location>
        <begin position="1"/>
        <end position="69"/>
    </location>
</feature>
<dbReference type="InterPro" id="IPR050329">
    <property type="entry name" value="GLI_C2H2-zinc-finger"/>
</dbReference>
<keyword evidence="3" id="KW-0677">Repeat</keyword>
<evidence type="ECO:0000256" key="15">
    <source>
        <dbReference type="PROSITE-ProRule" id="PRU00042"/>
    </source>
</evidence>
<dbReference type="AlphaFoldDB" id="A0A2P2JPZ0"/>